<dbReference type="GO" id="GO:0009251">
    <property type="term" value="P:glucan catabolic process"/>
    <property type="evidence" value="ECO:0007669"/>
    <property type="project" value="TreeGrafter"/>
</dbReference>
<dbReference type="OMA" id="FKSCVAE"/>
<dbReference type="InterPro" id="IPR036962">
    <property type="entry name" value="Glyco_hydro_3_N_sf"/>
</dbReference>
<keyword evidence="11" id="KW-0326">Glycosidase</keyword>
<dbReference type="PANTHER" id="PTHR42715:SF12">
    <property type="entry name" value="BETA-GLUCOSIDASE G-RELATED"/>
    <property type="match status" value="1"/>
</dbReference>
<comment type="function">
    <text evidence="13">Beta-glucosidases are one of a number of cellulolytic enzymes involved in the degradation of cellulosic biomass. Catalyzes the last step releasing glucose from the inhibitory cellobiose.</text>
</comment>
<feature type="chain" id="PRO_5012621253" description="Probable beta-glucosidase G" evidence="18">
    <location>
        <begin position="19"/>
        <end position="760"/>
    </location>
</feature>
<dbReference type="InterPro" id="IPR001764">
    <property type="entry name" value="Glyco_hydro_3_N"/>
</dbReference>
<evidence type="ECO:0000313" key="20">
    <source>
        <dbReference type="EMBL" id="ORY83220.1"/>
    </source>
</evidence>
<dbReference type="RefSeq" id="XP_040725801.1">
    <property type="nucleotide sequence ID" value="XM_040869211.1"/>
</dbReference>
<dbReference type="Gene3D" id="3.40.50.1700">
    <property type="entry name" value="Glycoside hydrolase family 3 C-terminal domain"/>
    <property type="match status" value="1"/>
</dbReference>
<dbReference type="InterPro" id="IPR026891">
    <property type="entry name" value="Fn3-like"/>
</dbReference>
<sequence length="760" mass="81763">MAWIALLTMVSWLELVNSATTSTPAYKTSANWLRASAFVQGLTAMEKANLTTGVGLGSRCTGNTGEITRLNFPSLCFSDGPAGVATGDGGSSFPAEVVSGSTWDTDLIYQVSYAMGTEFRGKGINVAFAPVVGGPLGRSPYAGRNWEGYGADPYINGIASYWGVKGIQDAGVIATPKHFVAYEQETFRYTAILQKIADLASLGLAGGGSMQFNKDQIDSIVSNRTLRELYLWPFEEAMRAQPLAMMCSYNLINGEDACSNGPLISIAKDEWDFSGFIVSDYGSAFMVGSTARLANAGMDMDLPGGEGVFGVQLPVLVATGVIAKDRLTDMATRVVYAYFESGQDFNYPGPNYVLRQPVESPQNQFVDVQKGHGNIARKVAEDGAVLLKNTNNTSTGLPLRKGLRLGVFGTDAGPSPVGNRFLSGIYPAASTNNGTLYLGYGSGFALPPYVLDPLAAITWKALEHRWQVAPVLQNYPAKNKASFESAVKFAETCLVFVAANSGESADRETLKFDNDGDDLIKYVADHCADTIVIAHIVGPTNMEVAFNHPNVTSILNAGLPGQESGRALVNLLEGTVNPSGKLVYTILQNDNDYIQVNRTSDHEPKSFFTENLLIDYRLADAKNLPVRFEFGYGLSYTQFAYSGIALAKINGTSFDTARRDDSLMRISAMVTNVGTVAGAEVSQLYLAFPASVGEPPKVLRGFTKTFLEPGEAASVVFDVRKKDISTWDDSQNRWNVASGELMFMVGASSRNLPLNITTVV</sequence>
<evidence type="ECO:0000256" key="17">
    <source>
        <dbReference type="ARBA" id="ARBA00041808"/>
    </source>
</evidence>
<dbReference type="EC" id="3.2.1.21" evidence="5"/>
<comment type="catalytic activity">
    <reaction evidence="1">
        <text>Hydrolysis of terminal, non-reducing beta-D-glucosyl residues with release of beta-D-glucose.</text>
        <dbReference type="EC" id="3.2.1.21"/>
    </reaction>
</comment>
<dbReference type="EMBL" id="MCFI01000008">
    <property type="protein sequence ID" value="ORY83220.1"/>
    <property type="molecule type" value="Genomic_DNA"/>
</dbReference>
<evidence type="ECO:0000256" key="7">
    <source>
        <dbReference type="ARBA" id="ARBA00022729"/>
    </source>
</evidence>
<keyword evidence="8 20" id="KW-0378">Hydrolase</keyword>
<evidence type="ECO:0000256" key="11">
    <source>
        <dbReference type="ARBA" id="ARBA00023295"/>
    </source>
</evidence>
<evidence type="ECO:0000256" key="6">
    <source>
        <dbReference type="ARBA" id="ARBA00022525"/>
    </source>
</evidence>
<evidence type="ECO:0000313" key="21">
    <source>
        <dbReference type="Proteomes" id="UP000193685"/>
    </source>
</evidence>
<evidence type="ECO:0000256" key="3">
    <source>
        <dbReference type="ARBA" id="ARBA00004987"/>
    </source>
</evidence>
<keyword evidence="10" id="KW-0119">Carbohydrate metabolism</keyword>
<dbReference type="OrthoDB" id="416222at2759"/>
<dbReference type="Gene3D" id="3.20.20.300">
    <property type="entry name" value="Glycoside hydrolase, family 3, N-terminal domain"/>
    <property type="match status" value="1"/>
</dbReference>
<evidence type="ECO:0000256" key="13">
    <source>
        <dbReference type="ARBA" id="ARBA00024983"/>
    </source>
</evidence>
<dbReference type="PANTHER" id="PTHR42715">
    <property type="entry name" value="BETA-GLUCOSIDASE"/>
    <property type="match status" value="1"/>
</dbReference>
<dbReference type="InterPro" id="IPR050288">
    <property type="entry name" value="Cellulose_deg_GH3"/>
</dbReference>
<keyword evidence="7 18" id="KW-0732">Signal</keyword>
<evidence type="ECO:0000256" key="2">
    <source>
        <dbReference type="ARBA" id="ARBA00004613"/>
    </source>
</evidence>
<evidence type="ECO:0000256" key="9">
    <source>
        <dbReference type="ARBA" id="ARBA00023180"/>
    </source>
</evidence>
<feature type="signal peptide" evidence="18">
    <location>
        <begin position="1"/>
        <end position="18"/>
    </location>
</feature>
<dbReference type="PRINTS" id="PR00133">
    <property type="entry name" value="GLHYDRLASE3"/>
</dbReference>
<feature type="domain" description="Fibronectin type III-like" evidence="19">
    <location>
        <begin position="680"/>
        <end position="749"/>
    </location>
</feature>
<evidence type="ECO:0000259" key="19">
    <source>
        <dbReference type="SMART" id="SM01217"/>
    </source>
</evidence>
<name>A0A1Y2FH04_PROLT</name>
<dbReference type="Proteomes" id="UP000193685">
    <property type="component" value="Unassembled WGS sequence"/>
</dbReference>
<dbReference type="GeneID" id="63785810"/>
<dbReference type="Pfam" id="PF14310">
    <property type="entry name" value="Fn3-like"/>
    <property type="match status" value="1"/>
</dbReference>
<proteinExistence type="inferred from homology"/>
<dbReference type="SUPFAM" id="SSF52279">
    <property type="entry name" value="Beta-D-glucan exohydrolase, C-terminal domain"/>
    <property type="match status" value="1"/>
</dbReference>
<dbReference type="Pfam" id="PF00933">
    <property type="entry name" value="Glyco_hydro_3"/>
    <property type="match status" value="2"/>
</dbReference>
<organism evidence="20 21">
    <name type="scientific">Protomyces lactucae-debilis</name>
    <dbReference type="NCBI Taxonomy" id="2754530"/>
    <lineage>
        <taxon>Eukaryota</taxon>
        <taxon>Fungi</taxon>
        <taxon>Dikarya</taxon>
        <taxon>Ascomycota</taxon>
        <taxon>Taphrinomycotina</taxon>
        <taxon>Taphrinomycetes</taxon>
        <taxon>Taphrinales</taxon>
        <taxon>Protomycetaceae</taxon>
        <taxon>Protomyces</taxon>
    </lineage>
</organism>
<reference evidence="20 21" key="1">
    <citation type="submission" date="2016-07" db="EMBL/GenBank/DDBJ databases">
        <title>Pervasive Adenine N6-methylation of Active Genes in Fungi.</title>
        <authorList>
            <consortium name="DOE Joint Genome Institute"/>
            <person name="Mondo S.J."/>
            <person name="Dannebaum R.O."/>
            <person name="Kuo R.C."/>
            <person name="Labutti K."/>
            <person name="Haridas S."/>
            <person name="Kuo A."/>
            <person name="Salamov A."/>
            <person name="Ahrendt S.R."/>
            <person name="Lipzen A."/>
            <person name="Sullivan W."/>
            <person name="Andreopoulos W.B."/>
            <person name="Clum A."/>
            <person name="Lindquist E."/>
            <person name="Daum C."/>
            <person name="Ramamoorthy G.K."/>
            <person name="Gryganskyi A."/>
            <person name="Culley D."/>
            <person name="Magnuson J.K."/>
            <person name="James T.Y."/>
            <person name="O'Malley M.A."/>
            <person name="Stajich J.E."/>
            <person name="Spatafora J.W."/>
            <person name="Visel A."/>
            <person name="Grigoriev I.V."/>
        </authorList>
    </citation>
    <scope>NUCLEOTIDE SEQUENCE [LARGE SCALE GENOMIC DNA]</scope>
    <source>
        <strain evidence="20 21">12-1054</strain>
    </source>
</reference>
<dbReference type="Pfam" id="PF01915">
    <property type="entry name" value="Glyco_hydro_3_C"/>
    <property type="match status" value="1"/>
</dbReference>
<dbReference type="InterPro" id="IPR002772">
    <property type="entry name" value="Glyco_hydro_3_C"/>
</dbReference>
<protein>
    <recommendedName>
        <fullName evidence="14">Probable beta-glucosidase G</fullName>
        <ecNumber evidence="5">3.2.1.21</ecNumber>
    </recommendedName>
    <alternativeName>
        <fullName evidence="15">Beta-D-glucoside glucohydrolase G</fullName>
    </alternativeName>
    <alternativeName>
        <fullName evidence="16">Cellobiase G</fullName>
    </alternativeName>
    <alternativeName>
        <fullName evidence="17">Gentiobiase G</fullName>
    </alternativeName>
</protein>
<accession>A0A1Y2FH04</accession>
<dbReference type="Gene3D" id="2.60.40.10">
    <property type="entry name" value="Immunoglobulins"/>
    <property type="match status" value="1"/>
</dbReference>
<gene>
    <name evidence="20" type="ORF">BCR37DRAFT_379222</name>
</gene>
<dbReference type="SMART" id="SM01217">
    <property type="entry name" value="Fn3_like"/>
    <property type="match status" value="1"/>
</dbReference>
<evidence type="ECO:0000256" key="1">
    <source>
        <dbReference type="ARBA" id="ARBA00000448"/>
    </source>
</evidence>
<evidence type="ECO:0000256" key="15">
    <source>
        <dbReference type="ARBA" id="ARBA00041276"/>
    </source>
</evidence>
<keyword evidence="9" id="KW-0325">Glycoprotein</keyword>
<dbReference type="InterPro" id="IPR036881">
    <property type="entry name" value="Glyco_hydro_3_C_sf"/>
</dbReference>
<evidence type="ECO:0000256" key="16">
    <source>
        <dbReference type="ARBA" id="ARBA00041601"/>
    </source>
</evidence>
<keyword evidence="21" id="KW-1185">Reference proteome</keyword>
<keyword evidence="12" id="KW-0624">Polysaccharide degradation</keyword>
<comment type="caution">
    <text evidence="20">The sequence shown here is derived from an EMBL/GenBank/DDBJ whole genome shotgun (WGS) entry which is preliminary data.</text>
</comment>
<dbReference type="SUPFAM" id="SSF51445">
    <property type="entry name" value="(Trans)glycosidases"/>
    <property type="match status" value="1"/>
</dbReference>
<dbReference type="AlphaFoldDB" id="A0A1Y2FH04"/>
<evidence type="ECO:0000256" key="5">
    <source>
        <dbReference type="ARBA" id="ARBA00012744"/>
    </source>
</evidence>
<keyword evidence="6" id="KW-0964">Secreted</keyword>
<evidence type="ECO:0000256" key="8">
    <source>
        <dbReference type="ARBA" id="ARBA00022801"/>
    </source>
</evidence>
<comment type="pathway">
    <text evidence="3">Glycan metabolism; cellulose degradation.</text>
</comment>
<comment type="subcellular location">
    <subcellularLocation>
        <location evidence="2">Secreted</location>
    </subcellularLocation>
</comment>
<dbReference type="GO" id="GO:0008422">
    <property type="term" value="F:beta-glucosidase activity"/>
    <property type="evidence" value="ECO:0007669"/>
    <property type="project" value="UniProtKB-EC"/>
</dbReference>
<dbReference type="InterPro" id="IPR017853">
    <property type="entry name" value="GH"/>
</dbReference>
<evidence type="ECO:0000256" key="18">
    <source>
        <dbReference type="SAM" id="SignalP"/>
    </source>
</evidence>
<evidence type="ECO:0000256" key="4">
    <source>
        <dbReference type="ARBA" id="ARBA00005336"/>
    </source>
</evidence>
<dbReference type="InterPro" id="IPR013783">
    <property type="entry name" value="Ig-like_fold"/>
</dbReference>
<evidence type="ECO:0000256" key="10">
    <source>
        <dbReference type="ARBA" id="ARBA00023277"/>
    </source>
</evidence>
<comment type="similarity">
    <text evidence="4">Belongs to the glycosyl hydrolase 3 family.</text>
</comment>
<evidence type="ECO:0000256" key="12">
    <source>
        <dbReference type="ARBA" id="ARBA00023326"/>
    </source>
</evidence>
<dbReference type="FunFam" id="3.20.20.300:FF:000002">
    <property type="entry name" value="Probable beta-glucosidase"/>
    <property type="match status" value="1"/>
</dbReference>
<dbReference type="GO" id="GO:0005576">
    <property type="term" value="C:extracellular region"/>
    <property type="evidence" value="ECO:0007669"/>
    <property type="project" value="UniProtKB-SubCell"/>
</dbReference>
<evidence type="ECO:0000256" key="14">
    <source>
        <dbReference type="ARBA" id="ARBA00039579"/>
    </source>
</evidence>
<dbReference type="STRING" id="56484.A0A1Y2FH04"/>